<reference evidence="8 9" key="1">
    <citation type="submission" date="2014-09" db="EMBL/GenBank/DDBJ databases">
        <title>Draft Genome Sequence of Draconibacterium sp. JN14CK-3.</title>
        <authorList>
            <person name="Dong C."/>
            <person name="Lai Q."/>
            <person name="Shao Z."/>
        </authorList>
    </citation>
    <scope>NUCLEOTIDE SEQUENCE [LARGE SCALE GENOMIC DNA]</scope>
    <source>
        <strain evidence="8 9">JN14CK-3</strain>
    </source>
</reference>
<keyword evidence="3" id="KW-0479">Metal-binding</keyword>
<dbReference type="InterPro" id="IPR000917">
    <property type="entry name" value="Sulfatase_N"/>
</dbReference>
<keyword evidence="4" id="KW-0732">Signal</keyword>
<dbReference type="SUPFAM" id="SSF53649">
    <property type="entry name" value="Alkaline phosphatase-like"/>
    <property type="match status" value="1"/>
</dbReference>
<sequence length="471" mass="53118">MKITRSIIAVFLIGLSILSCGAREIVAEQNENKPYNVLFIAIDDLNDWTGFAGGHPQAQTPNMDKLAKQGVVFENAYCAASVCNPSRAALMSGYRPSTTGVYGNGTQMRDSEVLKDALTIPQWFSKHGYFTTARGKIFHSANGEKADTISWDKWVQTTGGYGAVKKQAGYLVNGIPKGEADENFDWGPTDAAFEETQDYITAKWAADQLDKDYDKPFFLACGIFRPHLKWHVPREFFDKFPEEEMILPEVNENDYDDIPNSALGPSKNYFAAKKYKKQQAAVQAYLACINYADACVGVVLDALANSKYANNTIVVLWGDHGWHLGEKLRYKKFTLWEEACNMPLIFKVPGVTEAGSRCNNPVSLMDLYPTLSELCGLPKNAKNEGNSIVPLLKNVNADWDKPALTTLGFNRHTVRNKKWRYIRYQDGVEELYNHENDPLEWKNLANDPQFNSVKNEMKKYLPKVNHYEVEN</sequence>
<dbReference type="GO" id="GO:0005737">
    <property type="term" value="C:cytoplasm"/>
    <property type="evidence" value="ECO:0007669"/>
    <property type="project" value="TreeGrafter"/>
</dbReference>
<keyword evidence="9" id="KW-1185">Reference proteome</keyword>
<dbReference type="AlphaFoldDB" id="A0A0D8JEU1"/>
<comment type="similarity">
    <text evidence="2">Belongs to the sulfatase family.</text>
</comment>
<dbReference type="Pfam" id="PF00884">
    <property type="entry name" value="Sulfatase"/>
    <property type="match status" value="1"/>
</dbReference>
<dbReference type="Gene3D" id="3.40.720.10">
    <property type="entry name" value="Alkaline Phosphatase, subunit A"/>
    <property type="match status" value="1"/>
</dbReference>
<dbReference type="InterPro" id="IPR017850">
    <property type="entry name" value="Alkaline_phosphatase_core_sf"/>
</dbReference>
<comment type="cofactor">
    <cofactor evidence="1">
        <name>Ca(2+)</name>
        <dbReference type="ChEBI" id="CHEBI:29108"/>
    </cofactor>
</comment>
<evidence type="ECO:0000256" key="1">
    <source>
        <dbReference type="ARBA" id="ARBA00001913"/>
    </source>
</evidence>
<evidence type="ECO:0000256" key="5">
    <source>
        <dbReference type="ARBA" id="ARBA00022801"/>
    </source>
</evidence>
<accession>A0A0D8JEU1</accession>
<name>A0A0D8JEU1_9BACT</name>
<dbReference type="OrthoDB" id="9763552at2"/>
<comment type="caution">
    <text evidence="8">The sequence shown here is derived from an EMBL/GenBank/DDBJ whole genome shotgun (WGS) entry which is preliminary data.</text>
</comment>
<gene>
    <name evidence="8" type="ORF">LH29_07815</name>
</gene>
<keyword evidence="5" id="KW-0378">Hydrolase</keyword>
<dbReference type="CDD" id="cd16030">
    <property type="entry name" value="iduronate-2-sulfatase"/>
    <property type="match status" value="1"/>
</dbReference>
<feature type="domain" description="Sulfatase N-terminal" evidence="7">
    <location>
        <begin position="36"/>
        <end position="376"/>
    </location>
</feature>
<proteinExistence type="inferred from homology"/>
<dbReference type="InterPro" id="IPR035874">
    <property type="entry name" value="IDS"/>
</dbReference>
<dbReference type="STRING" id="1544798.LH29_07815"/>
<evidence type="ECO:0000256" key="3">
    <source>
        <dbReference type="ARBA" id="ARBA00022723"/>
    </source>
</evidence>
<evidence type="ECO:0000313" key="8">
    <source>
        <dbReference type="EMBL" id="KJF45279.1"/>
    </source>
</evidence>
<evidence type="ECO:0000313" key="9">
    <source>
        <dbReference type="Proteomes" id="UP000032544"/>
    </source>
</evidence>
<dbReference type="GO" id="GO:0046872">
    <property type="term" value="F:metal ion binding"/>
    <property type="evidence" value="ECO:0007669"/>
    <property type="project" value="UniProtKB-KW"/>
</dbReference>
<dbReference type="EMBL" id="JRHC01000001">
    <property type="protein sequence ID" value="KJF45279.1"/>
    <property type="molecule type" value="Genomic_DNA"/>
</dbReference>
<evidence type="ECO:0000256" key="4">
    <source>
        <dbReference type="ARBA" id="ARBA00022729"/>
    </source>
</evidence>
<dbReference type="GO" id="GO:0004423">
    <property type="term" value="F:iduronate-2-sulfatase activity"/>
    <property type="evidence" value="ECO:0007669"/>
    <property type="project" value="InterPro"/>
</dbReference>
<dbReference type="PROSITE" id="PS51257">
    <property type="entry name" value="PROKAR_LIPOPROTEIN"/>
    <property type="match status" value="1"/>
</dbReference>
<dbReference type="Proteomes" id="UP000032544">
    <property type="component" value="Unassembled WGS sequence"/>
</dbReference>
<evidence type="ECO:0000259" key="7">
    <source>
        <dbReference type="Pfam" id="PF00884"/>
    </source>
</evidence>
<protein>
    <recommendedName>
        <fullName evidence="7">Sulfatase N-terminal domain-containing protein</fullName>
    </recommendedName>
</protein>
<keyword evidence="6" id="KW-0106">Calcium</keyword>
<organism evidence="8 9">
    <name type="scientific">Draconibacterium sediminis</name>
    <dbReference type="NCBI Taxonomy" id="1544798"/>
    <lineage>
        <taxon>Bacteria</taxon>
        <taxon>Pseudomonadati</taxon>
        <taxon>Bacteroidota</taxon>
        <taxon>Bacteroidia</taxon>
        <taxon>Marinilabiliales</taxon>
        <taxon>Prolixibacteraceae</taxon>
        <taxon>Draconibacterium</taxon>
    </lineage>
</organism>
<dbReference type="PANTHER" id="PTHR45953">
    <property type="entry name" value="IDURONATE 2-SULFATASE"/>
    <property type="match status" value="1"/>
</dbReference>
<evidence type="ECO:0000256" key="2">
    <source>
        <dbReference type="ARBA" id="ARBA00008779"/>
    </source>
</evidence>
<evidence type="ECO:0000256" key="6">
    <source>
        <dbReference type="ARBA" id="ARBA00022837"/>
    </source>
</evidence>
<dbReference type="PANTHER" id="PTHR45953:SF1">
    <property type="entry name" value="IDURONATE 2-SULFATASE"/>
    <property type="match status" value="1"/>
</dbReference>
<dbReference type="RefSeq" id="WP_045027322.1">
    <property type="nucleotide sequence ID" value="NZ_JRHC01000001.1"/>
</dbReference>